<feature type="compositionally biased region" description="Low complexity" evidence="1">
    <location>
        <begin position="21"/>
        <end position="36"/>
    </location>
</feature>
<dbReference type="AlphaFoldDB" id="A0A448WS58"/>
<dbReference type="OrthoDB" id="6252782at2759"/>
<dbReference type="Gene3D" id="1.20.1070.10">
    <property type="entry name" value="Rhodopsin 7-helix transmembrane proteins"/>
    <property type="match status" value="1"/>
</dbReference>
<name>A0A448WS58_9PLAT</name>
<dbReference type="SUPFAM" id="SSF81321">
    <property type="entry name" value="Family A G protein-coupled receptor-like"/>
    <property type="match status" value="1"/>
</dbReference>
<keyword evidence="2" id="KW-0472">Membrane</keyword>
<dbReference type="CDD" id="cd00637">
    <property type="entry name" value="7tm_classA_rhodopsin-like"/>
    <property type="match status" value="1"/>
</dbReference>
<gene>
    <name evidence="3" type="ORF">PXEA_LOCUS12331</name>
</gene>
<dbReference type="Proteomes" id="UP000784294">
    <property type="component" value="Unassembled WGS sequence"/>
</dbReference>
<protein>
    <recommendedName>
        <fullName evidence="5">G-protein coupled receptors family 1 profile domain-containing protein</fullName>
    </recommendedName>
</protein>
<proteinExistence type="predicted"/>
<feature type="region of interest" description="Disordered" evidence="1">
    <location>
        <begin position="1"/>
        <end position="36"/>
    </location>
</feature>
<reference evidence="3" key="1">
    <citation type="submission" date="2018-11" db="EMBL/GenBank/DDBJ databases">
        <authorList>
            <consortium name="Pathogen Informatics"/>
        </authorList>
    </citation>
    <scope>NUCLEOTIDE SEQUENCE</scope>
</reference>
<comment type="caution">
    <text evidence="3">The sequence shown here is derived from an EMBL/GenBank/DDBJ whole genome shotgun (WGS) entry which is preliminary data.</text>
</comment>
<evidence type="ECO:0000256" key="1">
    <source>
        <dbReference type="SAM" id="MobiDB-lite"/>
    </source>
</evidence>
<feature type="transmembrane region" description="Helical" evidence="2">
    <location>
        <begin position="506"/>
        <end position="530"/>
    </location>
</feature>
<keyword evidence="4" id="KW-1185">Reference proteome</keyword>
<evidence type="ECO:0008006" key="5">
    <source>
        <dbReference type="Google" id="ProtNLM"/>
    </source>
</evidence>
<organism evidence="3 4">
    <name type="scientific">Protopolystoma xenopodis</name>
    <dbReference type="NCBI Taxonomy" id="117903"/>
    <lineage>
        <taxon>Eukaryota</taxon>
        <taxon>Metazoa</taxon>
        <taxon>Spiralia</taxon>
        <taxon>Lophotrochozoa</taxon>
        <taxon>Platyhelminthes</taxon>
        <taxon>Monogenea</taxon>
        <taxon>Polyopisthocotylea</taxon>
        <taxon>Polystomatidea</taxon>
        <taxon>Polystomatidae</taxon>
        <taxon>Protopolystoma</taxon>
    </lineage>
</organism>
<dbReference type="EMBL" id="CAAALY010039213">
    <property type="protein sequence ID" value="VEL18891.1"/>
    <property type="molecule type" value="Genomic_DNA"/>
</dbReference>
<keyword evidence="2" id="KW-1133">Transmembrane helix</keyword>
<evidence type="ECO:0000256" key="2">
    <source>
        <dbReference type="SAM" id="Phobius"/>
    </source>
</evidence>
<evidence type="ECO:0000313" key="4">
    <source>
        <dbReference type="Proteomes" id="UP000784294"/>
    </source>
</evidence>
<evidence type="ECO:0000313" key="3">
    <source>
        <dbReference type="EMBL" id="VEL18891.1"/>
    </source>
</evidence>
<keyword evidence="2" id="KW-0812">Transmembrane</keyword>
<sequence>MTKFFHFPIPTQVSSRDKPFSRQSSNTSKSSSVSSQAGSTVPFFRVSSHNDERWGALSTDASSSATFEWKTRHAISCVEPPLLPLLQISESSNSDLREAVALATVGTCPTSVAVPNLGIETLRLPGRICSDDRSGGSASGHDYVGAGLGLGGEGGGGGEGGAGGGGGGSLTSGTAMTNLGGISVGGSCIGGLSVGKRLLSPIDASPTGGSQEAGQRGLAGSLRSSLDDLRIGSRRFAGLDDDDIANRGCGDDCQLKEEASTRLMLTQPARSSQRRLSLFTLNDANQSDNATLSSPSFLASAISALTVPTDDANHLTHLEAGPMLGRTAGAERRDRLAATHTSRLDVARSQLIAGQSGTGAKSGENAYLLDCNHGKNTNQNKNKSQVHSLAGNTDLTIADNSTSCLLLPSTTGTVNATTGGSNSVRLLFSTSQAQRRKSSGDLLSNFFTQTVSGSSRAATAAATVAMTAATAAGALRRTSVVGGGCTSEEPLLVQLLRRQHRRTLRILVTLLLGFIVCRAPKAVALLLAWLSTPTITITTTSFSTSLPSSFGCLFSTSSVTGAWMRYASLWVYTSALVDPIVYGFWGNRTYRIQIHRWLSRRCRHA</sequence>
<feature type="transmembrane region" description="Helical" evidence="2">
    <location>
        <begin position="563"/>
        <end position="585"/>
    </location>
</feature>
<accession>A0A448WS58</accession>